<dbReference type="Gene3D" id="1.25.40.20">
    <property type="entry name" value="Ankyrin repeat-containing domain"/>
    <property type="match status" value="2"/>
</dbReference>
<dbReference type="InterPro" id="IPR036770">
    <property type="entry name" value="Ankyrin_rpt-contain_sf"/>
</dbReference>
<dbReference type="InterPro" id="IPR002110">
    <property type="entry name" value="Ankyrin_rpt"/>
</dbReference>
<dbReference type="Pfam" id="PF00023">
    <property type="entry name" value="Ank"/>
    <property type="match status" value="2"/>
</dbReference>
<gene>
    <name evidence="4" type="ORF">HII31_00402</name>
</gene>
<dbReference type="Pfam" id="PF12796">
    <property type="entry name" value="Ank_2"/>
    <property type="match status" value="2"/>
</dbReference>
<dbReference type="Proteomes" id="UP000660729">
    <property type="component" value="Unassembled WGS sequence"/>
</dbReference>
<organism evidence="4 5">
    <name type="scientific">Pseudocercospora fuligena</name>
    <dbReference type="NCBI Taxonomy" id="685502"/>
    <lineage>
        <taxon>Eukaryota</taxon>
        <taxon>Fungi</taxon>
        <taxon>Dikarya</taxon>
        <taxon>Ascomycota</taxon>
        <taxon>Pezizomycotina</taxon>
        <taxon>Dothideomycetes</taxon>
        <taxon>Dothideomycetidae</taxon>
        <taxon>Mycosphaerellales</taxon>
        <taxon>Mycosphaerellaceae</taxon>
        <taxon>Pseudocercospora</taxon>
    </lineage>
</organism>
<dbReference type="EMBL" id="JABCIY010000001">
    <property type="protein sequence ID" value="KAF7198663.1"/>
    <property type="molecule type" value="Genomic_DNA"/>
</dbReference>
<feature type="repeat" description="ANK" evidence="3">
    <location>
        <begin position="268"/>
        <end position="303"/>
    </location>
</feature>
<keyword evidence="2 3" id="KW-0040">ANK repeat</keyword>
<keyword evidence="5" id="KW-1185">Reference proteome</keyword>
<feature type="repeat" description="ANK" evidence="3">
    <location>
        <begin position="11"/>
        <end position="43"/>
    </location>
</feature>
<evidence type="ECO:0000313" key="4">
    <source>
        <dbReference type="EMBL" id="KAF7198663.1"/>
    </source>
</evidence>
<sequence length="340" mass="37092">MCTDEVLSGNDRNRTLLEAAAEGQNNRVRYLIHLGADLDHSDQHGLTALHHAAFCGFEDVVATLLVAGADVNALSPDCGTPLHLAAIKGRLNVCETFCLYLADVKATSKLLGTPIHCACFHDNLSLVNLLLRRVRQQEGPVVTTGIVSDALAYHLRGGTRRIQDVLAEFNTWAARGYCPTLRECPLTTIAVGWSNVEILTVILDAFPYLVNSIYFVIWPQSLAEIDFSNPKGKISMATDLHLAVEHARFDVVSLLLARQAQANTRDSHNDTPLHVAVRDHHGARKRIVEALLTHGADLTLQDRDGHTAAEACALSGSQAILRLLLARGSPKTELIRSRTV</sequence>
<comment type="caution">
    <text evidence="4">The sequence shown here is derived from an EMBL/GenBank/DDBJ whole genome shotgun (WGS) entry which is preliminary data.</text>
</comment>
<reference evidence="4" key="1">
    <citation type="submission" date="2020-04" db="EMBL/GenBank/DDBJ databases">
        <title>Draft genome resource of the tomato pathogen Pseudocercospora fuligena.</title>
        <authorList>
            <person name="Zaccaron A."/>
        </authorList>
    </citation>
    <scope>NUCLEOTIDE SEQUENCE</scope>
    <source>
        <strain evidence="4">PF001</strain>
    </source>
</reference>
<proteinExistence type="predicted"/>
<feature type="repeat" description="ANK" evidence="3">
    <location>
        <begin position="44"/>
        <end position="76"/>
    </location>
</feature>
<dbReference type="SMART" id="SM00248">
    <property type="entry name" value="ANK"/>
    <property type="match status" value="7"/>
</dbReference>
<dbReference type="PANTHER" id="PTHR24198:SF165">
    <property type="entry name" value="ANKYRIN REPEAT-CONTAINING PROTEIN-RELATED"/>
    <property type="match status" value="1"/>
</dbReference>
<dbReference type="PROSITE" id="PS50088">
    <property type="entry name" value="ANK_REPEAT"/>
    <property type="match status" value="4"/>
</dbReference>
<feature type="repeat" description="ANK" evidence="3">
    <location>
        <begin position="235"/>
        <end position="267"/>
    </location>
</feature>
<evidence type="ECO:0000256" key="2">
    <source>
        <dbReference type="ARBA" id="ARBA00023043"/>
    </source>
</evidence>
<keyword evidence="1" id="KW-0677">Repeat</keyword>
<evidence type="ECO:0000313" key="5">
    <source>
        <dbReference type="Proteomes" id="UP000660729"/>
    </source>
</evidence>
<accession>A0A8H6RWE7</accession>
<dbReference type="PRINTS" id="PR01415">
    <property type="entry name" value="ANKYRIN"/>
</dbReference>
<dbReference type="PROSITE" id="PS50297">
    <property type="entry name" value="ANK_REP_REGION"/>
    <property type="match status" value="3"/>
</dbReference>
<evidence type="ECO:0000256" key="1">
    <source>
        <dbReference type="ARBA" id="ARBA00022737"/>
    </source>
</evidence>
<dbReference type="PANTHER" id="PTHR24198">
    <property type="entry name" value="ANKYRIN REPEAT AND PROTEIN KINASE DOMAIN-CONTAINING PROTEIN"/>
    <property type="match status" value="1"/>
</dbReference>
<name>A0A8H6RWE7_9PEZI</name>
<evidence type="ECO:0000256" key="3">
    <source>
        <dbReference type="PROSITE-ProRule" id="PRU00023"/>
    </source>
</evidence>
<dbReference type="OrthoDB" id="4772757at2759"/>
<dbReference type="SUPFAM" id="SSF48403">
    <property type="entry name" value="Ankyrin repeat"/>
    <property type="match status" value="1"/>
</dbReference>
<dbReference type="AlphaFoldDB" id="A0A8H6RWE7"/>
<protein>
    <submittedName>
        <fullName evidence="4">Ankyrin-3</fullName>
    </submittedName>
</protein>